<evidence type="ECO:0000256" key="5">
    <source>
        <dbReference type="ARBA" id="ARBA00023136"/>
    </source>
</evidence>
<dbReference type="AlphaFoldDB" id="A0A9X2P5P1"/>
<evidence type="ECO:0000256" key="2">
    <source>
        <dbReference type="ARBA" id="ARBA00007362"/>
    </source>
</evidence>
<dbReference type="Proteomes" id="UP001142175">
    <property type="component" value="Unassembled WGS sequence"/>
</dbReference>
<feature type="domain" description="EamA" evidence="7">
    <location>
        <begin position="169"/>
        <end position="302"/>
    </location>
</feature>
<dbReference type="PANTHER" id="PTHR32322">
    <property type="entry name" value="INNER MEMBRANE TRANSPORTER"/>
    <property type="match status" value="1"/>
</dbReference>
<dbReference type="GO" id="GO:0016020">
    <property type="term" value="C:membrane"/>
    <property type="evidence" value="ECO:0007669"/>
    <property type="project" value="UniProtKB-SubCell"/>
</dbReference>
<dbReference type="InterPro" id="IPR050638">
    <property type="entry name" value="AA-Vitamin_Transporters"/>
</dbReference>
<dbReference type="PANTHER" id="PTHR32322:SF2">
    <property type="entry name" value="EAMA DOMAIN-CONTAINING PROTEIN"/>
    <property type="match status" value="1"/>
</dbReference>
<sequence>MISATLPAGITSKKSIKGFSMALAAAVFWGVSGTCAQFLFEQKGINPAWLVCWRLLLAGIILMAYTVSRKNSDAFKIWKTPKDALQLLFFSIFGMVAVQYTYFYSINLSNAATATVLQYIGPLIVVAFYAIHHRRWPILVEYASLVFALTGTFLLVTHGSFKQLVISEKALFWGILSAFSLAFYTIQPVRLLRKYSAATVTGWGMLIGGIAFSFISKPWDFHGTWDLGTWSAFAYIVLFGSVIAFYFFLTSVTIIGAQTASLLCSVEPLSAAAVAVVWLNVSFGAMDWLGTLFILITIFLLTKGTKDKF</sequence>
<feature type="transmembrane region" description="Helical" evidence="6">
    <location>
        <begin position="138"/>
        <end position="158"/>
    </location>
</feature>
<organism evidence="8 9">
    <name type="scientific">Aquiflexum gelatinilyticum</name>
    <dbReference type="NCBI Taxonomy" id="2961943"/>
    <lineage>
        <taxon>Bacteria</taxon>
        <taxon>Pseudomonadati</taxon>
        <taxon>Bacteroidota</taxon>
        <taxon>Cytophagia</taxon>
        <taxon>Cytophagales</taxon>
        <taxon>Cyclobacteriaceae</taxon>
        <taxon>Aquiflexum</taxon>
    </lineage>
</organism>
<evidence type="ECO:0000256" key="3">
    <source>
        <dbReference type="ARBA" id="ARBA00022692"/>
    </source>
</evidence>
<dbReference type="SUPFAM" id="SSF103481">
    <property type="entry name" value="Multidrug resistance efflux transporter EmrE"/>
    <property type="match status" value="2"/>
</dbReference>
<dbReference type="Pfam" id="PF00892">
    <property type="entry name" value="EamA"/>
    <property type="match status" value="2"/>
</dbReference>
<dbReference type="EMBL" id="JANSUY010000005">
    <property type="protein sequence ID" value="MCR9015301.1"/>
    <property type="molecule type" value="Genomic_DNA"/>
</dbReference>
<dbReference type="InterPro" id="IPR037185">
    <property type="entry name" value="EmrE-like"/>
</dbReference>
<feature type="transmembrane region" description="Helical" evidence="6">
    <location>
        <begin position="260"/>
        <end position="279"/>
    </location>
</feature>
<comment type="caution">
    <text evidence="8">The sequence shown here is derived from an EMBL/GenBank/DDBJ whole genome shotgun (WGS) entry which is preliminary data.</text>
</comment>
<keyword evidence="9" id="KW-1185">Reference proteome</keyword>
<evidence type="ECO:0000313" key="8">
    <source>
        <dbReference type="EMBL" id="MCR9015301.1"/>
    </source>
</evidence>
<comment type="subcellular location">
    <subcellularLocation>
        <location evidence="1">Membrane</location>
        <topology evidence="1">Multi-pass membrane protein</topology>
    </subcellularLocation>
</comment>
<comment type="similarity">
    <text evidence="2">Belongs to the EamA transporter family.</text>
</comment>
<keyword evidence="5 6" id="KW-0472">Membrane</keyword>
<keyword evidence="4 6" id="KW-1133">Transmembrane helix</keyword>
<feature type="transmembrane region" description="Helical" evidence="6">
    <location>
        <begin position="111"/>
        <end position="131"/>
    </location>
</feature>
<feature type="domain" description="EamA" evidence="7">
    <location>
        <begin position="17"/>
        <end position="156"/>
    </location>
</feature>
<feature type="transmembrane region" description="Helical" evidence="6">
    <location>
        <begin position="21"/>
        <end position="40"/>
    </location>
</feature>
<feature type="transmembrane region" description="Helical" evidence="6">
    <location>
        <begin position="195"/>
        <end position="215"/>
    </location>
</feature>
<evidence type="ECO:0000256" key="6">
    <source>
        <dbReference type="SAM" id="Phobius"/>
    </source>
</evidence>
<feature type="transmembrane region" description="Helical" evidence="6">
    <location>
        <begin position="227"/>
        <end position="248"/>
    </location>
</feature>
<dbReference type="InterPro" id="IPR000620">
    <property type="entry name" value="EamA_dom"/>
</dbReference>
<protein>
    <submittedName>
        <fullName evidence="8">EamA family transporter</fullName>
    </submittedName>
</protein>
<proteinExistence type="inferred from homology"/>
<feature type="transmembrane region" description="Helical" evidence="6">
    <location>
        <begin position="87"/>
        <end position="105"/>
    </location>
</feature>
<feature type="transmembrane region" description="Helical" evidence="6">
    <location>
        <begin position="46"/>
        <end position="67"/>
    </location>
</feature>
<evidence type="ECO:0000259" key="7">
    <source>
        <dbReference type="Pfam" id="PF00892"/>
    </source>
</evidence>
<feature type="transmembrane region" description="Helical" evidence="6">
    <location>
        <begin position="285"/>
        <end position="302"/>
    </location>
</feature>
<evidence type="ECO:0000256" key="1">
    <source>
        <dbReference type="ARBA" id="ARBA00004141"/>
    </source>
</evidence>
<feature type="transmembrane region" description="Helical" evidence="6">
    <location>
        <begin position="170"/>
        <end position="186"/>
    </location>
</feature>
<evidence type="ECO:0000313" key="9">
    <source>
        <dbReference type="Proteomes" id="UP001142175"/>
    </source>
</evidence>
<gene>
    <name evidence="8" type="ORF">NU887_09665</name>
</gene>
<dbReference type="RefSeq" id="WP_258423158.1">
    <property type="nucleotide sequence ID" value="NZ_JANSUY010000005.1"/>
</dbReference>
<name>A0A9X2P5P1_9BACT</name>
<keyword evidence="3 6" id="KW-0812">Transmembrane</keyword>
<evidence type="ECO:0000256" key="4">
    <source>
        <dbReference type="ARBA" id="ARBA00022989"/>
    </source>
</evidence>
<accession>A0A9X2P5P1</accession>
<reference evidence="8" key="1">
    <citation type="submission" date="2022-08" db="EMBL/GenBank/DDBJ databases">
        <authorList>
            <person name="Zhang D."/>
        </authorList>
    </citation>
    <scope>NUCLEOTIDE SEQUENCE</scope>
    <source>
        <strain evidence="8">XJ19-11</strain>
    </source>
</reference>